<feature type="transmembrane region" description="Helical" evidence="7">
    <location>
        <begin position="106"/>
        <end position="127"/>
    </location>
</feature>
<name>A0A917ASI9_9BACI</name>
<keyword evidence="10" id="KW-1185">Reference proteome</keyword>
<dbReference type="PANTHER" id="PTHR23513:SF6">
    <property type="entry name" value="MAJOR FACILITATOR SUPERFAMILY ASSOCIATED DOMAIN-CONTAINING PROTEIN"/>
    <property type="match status" value="1"/>
</dbReference>
<dbReference type="GO" id="GO:0022857">
    <property type="term" value="F:transmembrane transporter activity"/>
    <property type="evidence" value="ECO:0007669"/>
    <property type="project" value="InterPro"/>
</dbReference>
<feature type="transmembrane region" description="Helical" evidence="7">
    <location>
        <begin position="12"/>
        <end position="31"/>
    </location>
</feature>
<evidence type="ECO:0000256" key="1">
    <source>
        <dbReference type="ARBA" id="ARBA00004651"/>
    </source>
</evidence>
<feature type="transmembrane region" description="Helical" evidence="7">
    <location>
        <begin position="76"/>
        <end position="94"/>
    </location>
</feature>
<evidence type="ECO:0000256" key="7">
    <source>
        <dbReference type="SAM" id="Phobius"/>
    </source>
</evidence>
<dbReference type="CDD" id="cd06173">
    <property type="entry name" value="MFS_MefA_like"/>
    <property type="match status" value="1"/>
</dbReference>
<evidence type="ECO:0000256" key="5">
    <source>
        <dbReference type="ARBA" id="ARBA00022989"/>
    </source>
</evidence>
<evidence type="ECO:0000256" key="6">
    <source>
        <dbReference type="ARBA" id="ARBA00023136"/>
    </source>
</evidence>
<keyword evidence="6 7" id="KW-0472">Membrane</keyword>
<feature type="transmembrane region" description="Helical" evidence="7">
    <location>
        <begin position="212"/>
        <end position="234"/>
    </location>
</feature>
<keyword evidence="2" id="KW-0813">Transport</keyword>
<evidence type="ECO:0000313" key="10">
    <source>
        <dbReference type="Proteomes" id="UP000605259"/>
    </source>
</evidence>
<dbReference type="InterPro" id="IPR036259">
    <property type="entry name" value="MFS_trans_sf"/>
</dbReference>
<dbReference type="Gene3D" id="1.20.1250.20">
    <property type="entry name" value="MFS general substrate transporter like domains"/>
    <property type="match status" value="1"/>
</dbReference>
<feature type="transmembrane region" description="Helical" evidence="7">
    <location>
        <begin position="343"/>
        <end position="369"/>
    </location>
</feature>
<evidence type="ECO:0000259" key="8">
    <source>
        <dbReference type="PROSITE" id="PS50850"/>
    </source>
</evidence>
<dbReference type="InterPro" id="IPR011701">
    <property type="entry name" value="MFS"/>
</dbReference>
<accession>A0A917ASI9</accession>
<feature type="transmembrane region" description="Helical" evidence="7">
    <location>
        <begin position="254"/>
        <end position="276"/>
    </location>
</feature>
<feature type="transmembrane region" description="Helical" evidence="7">
    <location>
        <begin position="283"/>
        <end position="302"/>
    </location>
</feature>
<keyword evidence="5 7" id="KW-1133">Transmembrane helix</keyword>
<dbReference type="EMBL" id="BMFK01000001">
    <property type="protein sequence ID" value="GGE69588.1"/>
    <property type="molecule type" value="Genomic_DNA"/>
</dbReference>
<gene>
    <name evidence="9" type="ORF">GCM10007140_19550</name>
</gene>
<feature type="domain" description="Major facilitator superfamily (MFS) profile" evidence="8">
    <location>
        <begin position="10"/>
        <end position="397"/>
    </location>
</feature>
<evidence type="ECO:0000256" key="3">
    <source>
        <dbReference type="ARBA" id="ARBA00022475"/>
    </source>
</evidence>
<proteinExistence type="predicted"/>
<dbReference type="RefSeq" id="WP_188388177.1">
    <property type="nucleotide sequence ID" value="NZ_BMFK01000001.1"/>
</dbReference>
<comment type="subcellular location">
    <subcellularLocation>
        <location evidence="1">Cell membrane</location>
        <topology evidence="1">Multi-pass membrane protein</topology>
    </subcellularLocation>
</comment>
<comment type="caution">
    <text evidence="9">The sequence shown here is derived from an EMBL/GenBank/DDBJ whole genome shotgun (WGS) entry which is preliminary data.</text>
</comment>
<reference evidence="9" key="2">
    <citation type="submission" date="2020-09" db="EMBL/GenBank/DDBJ databases">
        <authorList>
            <person name="Sun Q."/>
            <person name="Zhou Y."/>
        </authorList>
    </citation>
    <scope>NUCLEOTIDE SEQUENCE</scope>
    <source>
        <strain evidence="9">CGMCC 1.12698</strain>
    </source>
</reference>
<dbReference type="InterPro" id="IPR020846">
    <property type="entry name" value="MFS_dom"/>
</dbReference>
<evidence type="ECO:0000313" key="9">
    <source>
        <dbReference type="EMBL" id="GGE69588.1"/>
    </source>
</evidence>
<keyword evidence="3" id="KW-1003">Cell membrane</keyword>
<dbReference type="Pfam" id="PF07690">
    <property type="entry name" value="MFS_1"/>
    <property type="match status" value="1"/>
</dbReference>
<keyword evidence="4 7" id="KW-0812">Transmembrane</keyword>
<feature type="transmembrane region" description="Helical" evidence="7">
    <location>
        <begin position="308"/>
        <end position="331"/>
    </location>
</feature>
<evidence type="ECO:0000256" key="4">
    <source>
        <dbReference type="ARBA" id="ARBA00022692"/>
    </source>
</evidence>
<protein>
    <submittedName>
        <fullName evidence="9">MFS transporter</fullName>
    </submittedName>
</protein>
<dbReference type="PROSITE" id="PS50850">
    <property type="entry name" value="MFS"/>
    <property type="match status" value="1"/>
</dbReference>
<feature type="transmembrane region" description="Helical" evidence="7">
    <location>
        <begin position="375"/>
        <end position="395"/>
    </location>
</feature>
<organism evidence="9 10">
    <name type="scientific">Priestia taiwanensis</name>
    <dbReference type="NCBI Taxonomy" id="1347902"/>
    <lineage>
        <taxon>Bacteria</taxon>
        <taxon>Bacillati</taxon>
        <taxon>Bacillota</taxon>
        <taxon>Bacilli</taxon>
        <taxon>Bacillales</taxon>
        <taxon>Bacillaceae</taxon>
        <taxon>Priestia</taxon>
    </lineage>
</organism>
<dbReference type="GO" id="GO:0005886">
    <property type="term" value="C:plasma membrane"/>
    <property type="evidence" value="ECO:0007669"/>
    <property type="project" value="UniProtKB-SubCell"/>
</dbReference>
<feature type="transmembrane region" description="Helical" evidence="7">
    <location>
        <begin position="169"/>
        <end position="191"/>
    </location>
</feature>
<evidence type="ECO:0000256" key="2">
    <source>
        <dbReference type="ARBA" id="ARBA00022448"/>
    </source>
</evidence>
<feature type="transmembrane region" description="Helical" evidence="7">
    <location>
        <begin position="43"/>
        <end position="64"/>
    </location>
</feature>
<dbReference type="AlphaFoldDB" id="A0A917ASI9"/>
<feature type="transmembrane region" description="Helical" evidence="7">
    <location>
        <begin position="139"/>
        <end position="163"/>
    </location>
</feature>
<dbReference type="Proteomes" id="UP000605259">
    <property type="component" value="Unassembled WGS sequence"/>
</dbReference>
<dbReference type="PANTHER" id="PTHR23513">
    <property type="entry name" value="INTEGRAL MEMBRANE EFFLUX PROTEIN-RELATED"/>
    <property type="match status" value="1"/>
</dbReference>
<sequence>MKVEVLKNRHFCLFLFSSFLLYLITQFYFLAQVSLVLELTESTILLGTILMVMAIPRLIILPIGGMLTDKFSEKKVLIVGYSALILILAALGVIERLNQLSLTKLFIFAGLFGVSSAIILPATYSIVPKLVSDSNLQSANALVQFLNQLSFFIGPAIAGILLGIVAVDIFFFAMGGVLLAAIFLLSGIKIIDDTNADTKDMNKGMVKGFIDVLKNRVIIMLILFTSILNVGVIGPQQVGLPVFAESYLKLDTTGLSYLLSTFGLGSLMGVLIGGLLPRNKNNFVIMSFIAAVFGVIWGAFIWTNSTWLVFILLCASGLLISIINILFITTLQTSTPKHLLGRVMSLLFMGSTGLQPISYLMTGILIDLIGLQRTYSIAGAIIVVCSCLFMAMSGVEKRRKVGIDIKRYKI</sequence>
<reference evidence="9" key="1">
    <citation type="journal article" date="2014" name="Int. J. Syst. Evol. Microbiol.">
        <title>Complete genome sequence of Corynebacterium casei LMG S-19264T (=DSM 44701T), isolated from a smear-ripened cheese.</title>
        <authorList>
            <consortium name="US DOE Joint Genome Institute (JGI-PGF)"/>
            <person name="Walter F."/>
            <person name="Albersmeier A."/>
            <person name="Kalinowski J."/>
            <person name="Ruckert C."/>
        </authorList>
    </citation>
    <scope>NUCLEOTIDE SEQUENCE</scope>
    <source>
        <strain evidence="9">CGMCC 1.12698</strain>
    </source>
</reference>
<dbReference type="SUPFAM" id="SSF103473">
    <property type="entry name" value="MFS general substrate transporter"/>
    <property type="match status" value="1"/>
</dbReference>